<comment type="caution">
    <text evidence="3">The sequence shown here is derived from an EMBL/GenBank/DDBJ whole genome shotgun (WGS) entry which is preliminary data.</text>
</comment>
<feature type="domain" description="THUMP-like" evidence="1">
    <location>
        <begin position="334"/>
        <end position="404"/>
    </location>
</feature>
<dbReference type="eggNOG" id="COG0742">
    <property type="taxonomic scope" value="Bacteria"/>
</dbReference>
<proteinExistence type="predicted"/>
<reference evidence="3 4" key="1">
    <citation type="submission" date="2010-12" db="EMBL/GenBank/DDBJ databases">
        <authorList>
            <person name="Muzny D."/>
            <person name="Qin X."/>
            <person name="Deng J."/>
            <person name="Jiang H."/>
            <person name="Liu Y."/>
            <person name="Qu J."/>
            <person name="Song X.-Z."/>
            <person name="Zhang L."/>
            <person name="Thornton R."/>
            <person name="Coyle M."/>
            <person name="Francisco L."/>
            <person name="Jackson L."/>
            <person name="Javaid M."/>
            <person name="Korchina V."/>
            <person name="Kovar C."/>
            <person name="Mata R."/>
            <person name="Mathew T."/>
            <person name="Ngo R."/>
            <person name="Nguyen L."/>
            <person name="Nguyen N."/>
            <person name="Okwuonu G."/>
            <person name="Ongeri F."/>
            <person name="Pham C."/>
            <person name="Simmons D."/>
            <person name="Wilczek-Boney K."/>
            <person name="Hale W."/>
            <person name="Jakkamsetti A."/>
            <person name="Pham P."/>
            <person name="Ruth R."/>
            <person name="San Lucas F."/>
            <person name="Warren J."/>
            <person name="Zhang J."/>
            <person name="Zhao Z."/>
            <person name="Zhou C."/>
            <person name="Zhu D."/>
            <person name="Lee S."/>
            <person name="Bess C."/>
            <person name="Blankenburg K."/>
            <person name="Forbes L."/>
            <person name="Fu Q."/>
            <person name="Gubbala S."/>
            <person name="Hirani K."/>
            <person name="Jayaseelan J.C."/>
            <person name="Lara F."/>
            <person name="Munidasa M."/>
            <person name="Palculict T."/>
            <person name="Patil S."/>
            <person name="Pu L.-L."/>
            <person name="Saada N."/>
            <person name="Tang L."/>
            <person name="Weissenberger G."/>
            <person name="Zhu Y."/>
            <person name="Hemphill L."/>
            <person name="Shang Y."/>
            <person name="Youmans B."/>
            <person name="Ayvaz T."/>
            <person name="Ross M."/>
            <person name="Santibanez J."/>
            <person name="Aqrawi P."/>
            <person name="Gross S."/>
            <person name="Joshi V."/>
            <person name="Fowler G."/>
            <person name="Nazareth L."/>
            <person name="Reid J."/>
            <person name="Worley K."/>
            <person name="Petrosino J."/>
            <person name="Highlander S."/>
            <person name="Gibbs R."/>
        </authorList>
    </citation>
    <scope>NUCLEOTIDE SEQUENCE [LARGE SCALE GENOMIC DNA]</scope>
    <source>
        <strain evidence="3 4">DSM 15606</strain>
    </source>
</reference>
<dbReference type="Pfam" id="PF22013">
    <property type="entry name" value="PG_1098_Fer"/>
    <property type="match status" value="1"/>
</dbReference>
<name>E6MQ50_9BACT</name>
<organism evidence="3 4">
    <name type="scientific">Segatella salivae DSM 15606</name>
    <dbReference type="NCBI Taxonomy" id="888832"/>
    <lineage>
        <taxon>Bacteria</taxon>
        <taxon>Pseudomonadati</taxon>
        <taxon>Bacteroidota</taxon>
        <taxon>Bacteroidia</taxon>
        <taxon>Bacteroidales</taxon>
        <taxon>Prevotellaceae</taxon>
        <taxon>Segatella</taxon>
    </lineage>
</organism>
<dbReference type="HOGENOM" id="CLU_038123_0_0_10"/>
<dbReference type="STRING" id="888832.HMPREF9420_1618"/>
<dbReference type="Pfam" id="PF18096">
    <property type="entry name" value="Thump_like"/>
    <property type="match status" value="1"/>
</dbReference>
<keyword evidence="4" id="KW-1185">Reference proteome</keyword>
<dbReference type="InterPro" id="IPR041497">
    <property type="entry name" value="Thump-like"/>
</dbReference>
<dbReference type="AlphaFoldDB" id="E6MQ50"/>
<feature type="domain" description="PG-1098 ferredoxin-like" evidence="2">
    <location>
        <begin position="290"/>
        <end position="333"/>
    </location>
</feature>
<sequence length="406" mass="46172">MPCVAECYRLAMNTATFIRQHRTDDVRTLALQARRWPEVDMAFALSQIQGWQTARQKLPEWARRDDVWFPPHLSMEQCSSEATARYKCRVVERLLAADERQKGTLVDLTGGFGVDFSYMARLFEKAVYVEQQERLCEVMRHNAACFELQQAEIVEGDGVAYLREQQDRVALVYLDPARRDAHGSKTYAIKDCSPDVATLSDELVEKAQWVMIKLSPMLDWHAAVEEMKYVSEVHIVSVGGECKELLLILRQEACDEKRLYCVNDDDVFACAFSQIAIPVNMVDNLSSARWLYEPHASLMKGGCFGELAERYGVKGVGQNSHLFVSDKRVEGFPGRSFEIQSIMSMNRKEVKTKLGGLIKANVAVRNFPLTVVELRRRLHLKEGGNDYLFATTVGTTHTLILCKKQM</sequence>
<evidence type="ECO:0000259" key="1">
    <source>
        <dbReference type="Pfam" id="PF18096"/>
    </source>
</evidence>
<dbReference type="InterPro" id="IPR054168">
    <property type="entry name" value="PG_1098_Fer"/>
</dbReference>
<dbReference type="InterPro" id="IPR029063">
    <property type="entry name" value="SAM-dependent_MTases_sf"/>
</dbReference>
<dbReference type="SUPFAM" id="SSF53335">
    <property type="entry name" value="S-adenosyl-L-methionine-dependent methyltransferases"/>
    <property type="match status" value="1"/>
</dbReference>
<dbReference type="Proteomes" id="UP000003874">
    <property type="component" value="Unassembled WGS sequence"/>
</dbReference>
<evidence type="ECO:0000313" key="3">
    <source>
        <dbReference type="EMBL" id="EFV04254.1"/>
    </source>
</evidence>
<dbReference type="EMBL" id="AEQO01000136">
    <property type="protein sequence ID" value="EFV04254.1"/>
    <property type="molecule type" value="Genomic_DNA"/>
</dbReference>
<accession>E6MQ50</accession>
<evidence type="ECO:0000259" key="2">
    <source>
        <dbReference type="Pfam" id="PF22013"/>
    </source>
</evidence>
<protein>
    <submittedName>
        <fullName evidence="3">Uncharacterized protein</fullName>
    </submittedName>
</protein>
<evidence type="ECO:0000313" key="4">
    <source>
        <dbReference type="Proteomes" id="UP000003874"/>
    </source>
</evidence>
<gene>
    <name evidence="3" type="ORF">HMPREF9420_1618</name>
</gene>
<dbReference type="Gene3D" id="1.10.10.1110">
    <property type="entry name" value="Methyltransferase PG1098, N-terminal domain"/>
    <property type="match status" value="1"/>
</dbReference>
<dbReference type="Gene3D" id="3.40.50.150">
    <property type="entry name" value="Vaccinia Virus protein VP39"/>
    <property type="match status" value="1"/>
</dbReference>